<dbReference type="SUPFAM" id="SSF56784">
    <property type="entry name" value="HAD-like"/>
    <property type="match status" value="1"/>
</dbReference>
<reference evidence="2" key="1">
    <citation type="submission" date="2020-08" db="EMBL/GenBank/DDBJ databases">
        <title>Genome public.</title>
        <authorList>
            <person name="Liu C."/>
            <person name="Sun Q."/>
        </authorList>
    </citation>
    <scope>NUCLEOTIDE SEQUENCE</scope>
    <source>
        <strain evidence="2">NSJ-23</strain>
    </source>
</reference>
<dbReference type="CDD" id="cd16416">
    <property type="entry name" value="HAD_BsYqeG-like"/>
    <property type="match status" value="1"/>
</dbReference>
<dbReference type="PANTHER" id="PTHR19288:SF25">
    <property type="entry name" value="PHOSPHATIDYLGLYCEROPHOSPHATASE GEP4, MITOCHONDRIAL"/>
    <property type="match status" value="1"/>
</dbReference>
<dbReference type="Pfam" id="PF00702">
    <property type="entry name" value="Hydrolase"/>
    <property type="match status" value="1"/>
</dbReference>
<dbReference type="Gene3D" id="3.40.50.1000">
    <property type="entry name" value="HAD superfamily/HAD-like"/>
    <property type="match status" value="1"/>
</dbReference>
<dbReference type="PANTHER" id="PTHR19288">
    <property type="entry name" value="4-NITROPHENYLPHOSPHATASE-RELATED"/>
    <property type="match status" value="1"/>
</dbReference>
<sequence length="198" mass="21721">MIVVRPNGGPLPPLYASGPKHRTRHKEDLPVPFSPIPRGVYPSVTHISPSELAAKGVRLVLADLDNTLVPYHVTEPSPEVAAWAAELAEQGIQLFLLSNSRKPGRAQKFAEQLGIPYQGHSGKPKKGGYLRAMERMGCRPEETVMVGDQIFTDTLGANNAGVIPLLVEPIRLAGNPGRYLRYAAETPFRMLGRRRPFL</sequence>
<dbReference type="EMBL" id="JACOPO010000001">
    <property type="protein sequence ID" value="MBC5721362.1"/>
    <property type="molecule type" value="Genomic_DNA"/>
</dbReference>
<evidence type="ECO:0000313" key="3">
    <source>
        <dbReference type="Proteomes" id="UP000628736"/>
    </source>
</evidence>
<dbReference type="Proteomes" id="UP000628736">
    <property type="component" value="Unassembled WGS sequence"/>
</dbReference>
<evidence type="ECO:0000256" key="1">
    <source>
        <dbReference type="SAM" id="MobiDB-lite"/>
    </source>
</evidence>
<comment type="caution">
    <text evidence="2">The sequence shown here is derived from an EMBL/GenBank/DDBJ whole genome shotgun (WGS) entry which is preliminary data.</text>
</comment>
<proteinExistence type="predicted"/>
<dbReference type="InterPro" id="IPR006439">
    <property type="entry name" value="HAD-SF_hydro_IA"/>
</dbReference>
<organism evidence="2 3">
    <name type="scientific">Flintibacter hominis</name>
    <dbReference type="NCBI Taxonomy" id="2763048"/>
    <lineage>
        <taxon>Bacteria</taxon>
        <taxon>Bacillati</taxon>
        <taxon>Bacillota</taxon>
        <taxon>Clostridia</taxon>
        <taxon>Eubacteriales</taxon>
        <taxon>Flintibacter</taxon>
    </lineage>
</organism>
<dbReference type="NCBIfam" id="TIGR01549">
    <property type="entry name" value="HAD-SF-IA-v1"/>
    <property type="match status" value="1"/>
</dbReference>
<dbReference type="InterPro" id="IPR006549">
    <property type="entry name" value="HAD-SF_hydro_IIIA"/>
</dbReference>
<dbReference type="AlphaFoldDB" id="A0A8J6J6L2"/>
<dbReference type="GO" id="GO:0008962">
    <property type="term" value="F:phosphatidylglycerophosphatase activity"/>
    <property type="evidence" value="ECO:0007669"/>
    <property type="project" value="InterPro"/>
</dbReference>
<dbReference type="NCBIfam" id="TIGR01662">
    <property type="entry name" value="HAD-SF-IIIA"/>
    <property type="match status" value="1"/>
</dbReference>
<gene>
    <name evidence="2" type="ORF">H8S11_00780</name>
</gene>
<keyword evidence="3" id="KW-1185">Reference proteome</keyword>
<protein>
    <submittedName>
        <fullName evidence="2">YqeG family HAD IIIA-type phosphatase</fullName>
    </submittedName>
</protein>
<dbReference type="InterPro" id="IPR010021">
    <property type="entry name" value="PGPP1/Gep4"/>
</dbReference>
<dbReference type="InterPro" id="IPR036412">
    <property type="entry name" value="HAD-like_sf"/>
</dbReference>
<feature type="region of interest" description="Disordered" evidence="1">
    <location>
        <begin position="1"/>
        <end position="31"/>
    </location>
</feature>
<accession>A0A8J6J6L2</accession>
<name>A0A8J6J6L2_9FIRM</name>
<dbReference type="NCBIfam" id="TIGR01668">
    <property type="entry name" value="YqeG_hyp_ppase"/>
    <property type="match status" value="1"/>
</dbReference>
<dbReference type="InterPro" id="IPR023214">
    <property type="entry name" value="HAD_sf"/>
</dbReference>
<evidence type="ECO:0000313" key="2">
    <source>
        <dbReference type="EMBL" id="MBC5721362.1"/>
    </source>
</evidence>
<dbReference type="GO" id="GO:0005737">
    <property type="term" value="C:cytoplasm"/>
    <property type="evidence" value="ECO:0007669"/>
    <property type="project" value="TreeGrafter"/>
</dbReference>